<keyword evidence="3" id="KW-0731">Sigma factor</keyword>
<organism evidence="7">
    <name type="scientific">Paenibacillus ihbetae</name>
    <dbReference type="NCBI Taxonomy" id="1870820"/>
    <lineage>
        <taxon>Bacteria</taxon>
        <taxon>Bacillati</taxon>
        <taxon>Bacillota</taxon>
        <taxon>Bacilli</taxon>
        <taxon>Bacillales</taxon>
        <taxon>Paenibacillaceae</taxon>
        <taxon>Paenibacillus</taxon>
    </lineage>
</organism>
<evidence type="ECO:0000256" key="4">
    <source>
        <dbReference type="ARBA" id="ARBA00023163"/>
    </source>
</evidence>
<dbReference type="GO" id="GO:0006352">
    <property type="term" value="P:DNA-templated transcription initiation"/>
    <property type="evidence" value="ECO:0007669"/>
    <property type="project" value="InterPro"/>
</dbReference>
<dbReference type="InterPro" id="IPR036388">
    <property type="entry name" value="WH-like_DNA-bd_sf"/>
</dbReference>
<evidence type="ECO:0000256" key="2">
    <source>
        <dbReference type="ARBA" id="ARBA00023015"/>
    </source>
</evidence>
<dbReference type="InterPro" id="IPR039425">
    <property type="entry name" value="RNA_pol_sigma-70-like"/>
</dbReference>
<dbReference type="PANTHER" id="PTHR43133:SF51">
    <property type="entry name" value="RNA POLYMERASE SIGMA FACTOR"/>
    <property type="match status" value="1"/>
</dbReference>
<dbReference type="InterPro" id="IPR007627">
    <property type="entry name" value="RNA_pol_sigma70_r2"/>
</dbReference>
<dbReference type="Gene3D" id="1.10.10.10">
    <property type="entry name" value="Winged helix-like DNA-binding domain superfamily/Winged helix DNA-binding domain"/>
    <property type="match status" value="1"/>
</dbReference>
<dbReference type="InterPro" id="IPR014284">
    <property type="entry name" value="RNA_pol_sigma-70_dom"/>
</dbReference>
<dbReference type="InterPro" id="IPR013249">
    <property type="entry name" value="RNA_pol_sigma70_r4_t2"/>
</dbReference>
<dbReference type="EMBL" id="CP016809">
    <property type="protein sequence ID" value="ANY71440.1"/>
    <property type="molecule type" value="Genomic_DNA"/>
</dbReference>
<dbReference type="SUPFAM" id="SSF88946">
    <property type="entry name" value="Sigma2 domain of RNA polymerase sigma factors"/>
    <property type="match status" value="1"/>
</dbReference>
<evidence type="ECO:0000259" key="6">
    <source>
        <dbReference type="Pfam" id="PF08281"/>
    </source>
</evidence>
<protein>
    <submittedName>
        <fullName evidence="7">RNA polymerase subunit sigma-24</fullName>
    </submittedName>
</protein>
<dbReference type="PANTHER" id="PTHR43133">
    <property type="entry name" value="RNA POLYMERASE ECF-TYPE SIGMA FACTO"/>
    <property type="match status" value="1"/>
</dbReference>
<evidence type="ECO:0000259" key="5">
    <source>
        <dbReference type="Pfam" id="PF04542"/>
    </source>
</evidence>
<dbReference type="OrthoDB" id="9785675at2"/>
<dbReference type="Gene3D" id="1.10.1740.10">
    <property type="match status" value="1"/>
</dbReference>
<dbReference type="Pfam" id="PF08281">
    <property type="entry name" value="Sigma70_r4_2"/>
    <property type="match status" value="1"/>
</dbReference>
<keyword evidence="4" id="KW-0804">Transcription</keyword>
<evidence type="ECO:0000256" key="3">
    <source>
        <dbReference type="ARBA" id="ARBA00023082"/>
    </source>
</evidence>
<evidence type="ECO:0000313" key="9">
    <source>
        <dbReference type="Proteomes" id="UP000189059"/>
    </source>
</evidence>
<sequence length="191" mass="22474">MTEPSAESEIIRRIVEGEKQLFAVIVDRYKVKVYGIIRSMGLNHQDSQDIAQEAFVKIYRSLANYQDEGHFSAWVYRIVVHAVKDLQRRNRIRSASNDEGIHEPSHQHTPEQLVLQKEMQREIYRQLQELPLKYRLVLLLKYTNDLTYEEICEITGLNADQVRNAMHRGKRSLKKQIENKGGIWFETYTKG</sequence>
<feature type="domain" description="RNA polymerase sigma factor 70 region 4 type 2" evidence="6">
    <location>
        <begin position="121"/>
        <end position="173"/>
    </location>
</feature>
<dbReference type="CDD" id="cd06171">
    <property type="entry name" value="Sigma70_r4"/>
    <property type="match status" value="1"/>
</dbReference>
<dbReference type="SUPFAM" id="SSF88659">
    <property type="entry name" value="Sigma3 and sigma4 domains of RNA polymerase sigma factors"/>
    <property type="match status" value="1"/>
</dbReference>
<comment type="similarity">
    <text evidence="1">Belongs to the sigma-70 factor family. ECF subfamily.</text>
</comment>
<dbReference type="RefSeq" id="WP_077565754.1">
    <property type="nucleotide sequence ID" value="NZ_CP016809.1"/>
</dbReference>
<gene>
    <name evidence="8" type="ORF">BBD40_04405</name>
    <name evidence="7" type="ORF">BBD41_01955</name>
</gene>
<dbReference type="Proteomes" id="UP000189059">
    <property type="component" value="Unassembled WGS sequence"/>
</dbReference>
<reference evidence="7" key="1">
    <citation type="submission" date="2016-08" db="EMBL/GenBank/DDBJ databases">
        <title>Complete Genome Seqeunce of Paenibacillus sp. nov. IHBB 9852 from high altitute lake of Indian trans-Himalayas.</title>
        <authorList>
            <person name="Kiran S."/>
            <person name="Swarnkar M.K."/>
            <person name="Rana A."/>
            <person name="Tewari R."/>
            <person name="Gulati A."/>
        </authorList>
    </citation>
    <scope>NUCLEOTIDE SEQUENCE [LARGE SCALE GENOMIC DNA]</scope>
    <source>
        <strain evidence="7">IHBB 9852</strain>
    </source>
</reference>
<evidence type="ECO:0000313" key="7">
    <source>
        <dbReference type="EMBL" id="ANY71440.1"/>
    </source>
</evidence>
<dbReference type="NCBIfam" id="TIGR02937">
    <property type="entry name" value="sigma70-ECF"/>
    <property type="match status" value="1"/>
</dbReference>
<keyword evidence="9" id="KW-1185">Reference proteome</keyword>
<evidence type="ECO:0000256" key="1">
    <source>
        <dbReference type="ARBA" id="ARBA00010641"/>
    </source>
</evidence>
<dbReference type="GO" id="GO:0016987">
    <property type="term" value="F:sigma factor activity"/>
    <property type="evidence" value="ECO:0007669"/>
    <property type="project" value="UniProtKB-KW"/>
</dbReference>
<dbReference type="KEGG" id="pib:BBD41_01955"/>
<feature type="domain" description="RNA polymerase sigma-70 region 2" evidence="5">
    <location>
        <begin position="26"/>
        <end position="91"/>
    </location>
</feature>
<keyword evidence="2" id="KW-0805">Transcription regulation</keyword>
<dbReference type="Pfam" id="PF04542">
    <property type="entry name" value="Sigma70_r2"/>
    <property type="match status" value="1"/>
</dbReference>
<reference evidence="8 9" key="2">
    <citation type="submission" date="2016-12" db="EMBL/GenBank/DDBJ databases">
        <title>Genome sequencing and description of Paenibacillus sp. nov. from high altitude lake in the Indian Trans- Himalayas.</title>
        <authorList>
            <person name="Kiran S."/>
            <person name="Swarnkar M.K."/>
            <person name="Rana A."/>
            <person name="Tewari R."/>
            <person name="Gulati A."/>
        </authorList>
    </citation>
    <scope>NUCLEOTIDE SEQUENCE [LARGE SCALE GENOMIC DNA]</scope>
    <source>
        <strain evidence="8 9">IHBB 9951</strain>
    </source>
</reference>
<proteinExistence type="inferred from homology"/>
<evidence type="ECO:0000313" key="8">
    <source>
        <dbReference type="EMBL" id="OOC61199.1"/>
    </source>
</evidence>
<dbReference type="InterPro" id="IPR013325">
    <property type="entry name" value="RNA_pol_sigma_r2"/>
</dbReference>
<dbReference type="AlphaFoldDB" id="A0A1B2DUQ2"/>
<dbReference type="EMBL" id="MRVI01000001">
    <property type="protein sequence ID" value="OOC61199.1"/>
    <property type="molecule type" value="Genomic_DNA"/>
</dbReference>
<dbReference type="InterPro" id="IPR013324">
    <property type="entry name" value="RNA_pol_sigma_r3/r4-like"/>
</dbReference>
<name>A0A1B2DUQ2_9BACL</name>
<accession>A0A1B2DUQ2</accession>
<dbReference type="GO" id="GO:0003677">
    <property type="term" value="F:DNA binding"/>
    <property type="evidence" value="ECO:0007669"/>
    <property type="project" value="InterPro"/>
</dbReference>